<dbReference type="SUPFAM" id="SSF161098">
    <property type="entry name" value="MetI-like"/>
    <property type="match status" value="1"/>
</dbReference>
<dbReference type="PANTHER" id="PTHR30193">
    <property type="entry name" value="ABC TRANSPORTER PERMEASE PROTEIN"/>
    <property type="match status" value="1"/>
</dbReference>
<name>A0A7Z2VS05_9BACL</name>
<dbReference type="InterPro" id="IPR035906">
    <property type="entry name" value="MetI-like_sf"/>
</dbReference>
<dbReference type="EMBL" id="CP051680">
    <property type="protein sequence ID" value="QJD87870.1"/>
    <property type="molecule type" value="Genomic_DNA"/>
</dbReference>
<feature type="transmembrane region" description="Helical" evidence="7">
    <location>
        <begin position="245"/>
        <end position="268"/>
    </location>
</feature>
<feature type="transmembrane region" description="Helical" evidence="7">
    <location>
        <begin position="143"/>
        <end position="163"/>
    </location>
</feature>
<dbReference type="GO" id="GO:0005886">
    <property type="term" value="C:plasma membrane"/>
    <property type="evidence" value="ECO:0007669"/>
    <property type="project" value="UniProtKB-SubCell"/>
</dbReference>
<dbReference type="Proteomes" id="UP000502248">
    <property type="component" value="Chromosome"/>
</dbReference>
<dbReference type="RefSeq" id="WP_169284112.1">
    <property type="nucleotide sequence ID" value="NZ_CP051680.1"/>
</dbReference>
<evidence type="ECO:0000256" key="1">
    <source>
        <dbReference type="ARBA" id="ARBA00004651"/>
    </source>
</evidence>
<accession>A0A7Z2VS05</accession>
<dbReference type="PANTHER" id="PTHR30193:SF37">
    <property type="entry name" value="INNER MEMBRANE ABC TRANSPORTER PERMEASE PROTEIN YCJO"/>
    <property type="match status" value="1"/>
</dbReference>
<dbReference type="Gene3D" id="1.10.3720.10">
    <property type="entry name" value="MetI-like"/>
    <property type="match status" value="1"/>
</dbReference>
<keyword evidence="3" id="KW-1003">Cell membrane</keyword>
<evidence type="ECO:0000256" key="5">
    <source>
        <dbReference type="ARBA" id="ARBA00022989"/>
    </source>
</evidence>
<evidence type="ECO:0000259" key="8">
    <source>
        <dbReference type="PROSITE" id="PS50928"/>
    </source>
</evidence>
<dbReference type="PROSITE" id="PS50928">
    <property type="entry name" value="ABC_TM1"/>
    <property type="match status" value="1"/>
</dbReference>
<evidence type="ECO:0000256" key="7">
    <source>
        <dbReference type="RuleBase" id="RU363032"/>
    </source>
</evidence>
<evidence type="ECO:0000313" key="10">
    <source>
        <dbReference type="Proteomes" id="UP000502248"/>
    </source>
</evidence>
<dbReference type="SUPFAM" id="SSF160964">
    <property type="entry name" value="MalF N-terminal region-like"/>
    <property type="match status" value="1"/>
</dbReference>
<dbReference type="GO" id="GO:0055085">
    <property type="term" value="P:transmembrane transport"/>
    <property type="evidence" value="ECO:0007669"/>
    <property type="project" value="InterPro"/>
</dbReference>
<keyword evidence="5 7" id="KW-1133">Transmembrane helix</keyword>
<dbReference type="AlphaFoldDB" id="A0A7Z2VS05"/>
<organism evidence="9 10">
    <name type="scientific">Cohnella herbarum</name>
    <dbReference type="NCBI Taxonomy" id="2728023"/>
    <lineage>
        <taxon>Bacteria</taxon>
        <taxon>Bacillati</taxon>
        <taxon>Bacillota</taxon>
        <taxon>Bacilli</taxon>
        <taxon>Bacillales</taxon>
        <taxon>Paenibacillaceae</taxon>
        <taxon>Cohnella</taxon>
    </lineage>
</organism>
<evidence type="ECO:0000313" key="9">
    <source>
        <dbReference type="EMBL" id="QJD87870.1"/>
    </source>
</evidence>
<protein>
    <submittedName>
        <fullName evidence="9">Sugar ABC transporter permease</fullName>
    </submittedName>
</protein>
<feature type="transmembrane region" description="Helical" evidence="7">
    <location>
        <begin position="194"/>
        <end position="214"/>
    </location>
</feature>
<dbReference type="Pfam" id="PF00528">
    <property type="entry name" value="BPD_transp_1"/>
    <property type="match status" value="1"/>
</dbReference>
<feature type="transmembrane region" description="Helical" evidence="7">
    <location>
        <begin position="91"/>
        <end position="114"/>
    </location>
</feature>
<keyword evidence="4 7" id="KW-0812">Transmembrane</keyword>
<evidence type="ECO:0000256" key="6">
    <source>
        <dbReference type="ARBA" id="ARBA00023136"/>
    </source>
</evidence>
<feature type="transmembrane region" description="Helical" evidence="7">
    <location>
        <begin position="57"/>
        <end position="79"/>
    </location>
</feature>
<comment type="subcellular location">
    <subcellularLocation>
        <location evidence="1 7">Cell membrane</location>
        <topology evidence="1 7">Multi-pass membrane protein</topology>
    </subcellularLocation>
</comment>
<keyword evidence="2 7" id="KW-0813">Transport</keyword>
<evidence type="ECO:0000256" key="4">
    <source>
        <dbReference type="ARBA" id="ARBA00022692"/>
    </source>
</evidence>
<feature type="domain" description="ABC transmembrane type-1" evidence="8">
    <location>
        <begin position="54"/>
        <end position="267"/>
    </location>
</feature>
<gene>
    <name evidence="9" type="ORF">HH215_34880</name>
</gene>
<evidence type="ECO:0000256" key="2">
    <source>
        <dbReference type="ARBA" id="ARBA00022448"/>
    </source>
</evidence>
<comment type="similarity">
    <text evidence="7">Belongs to the binding-protein-dependent transport system permease family.</text>
</comment>
<dbReference type="CDD" id="cd06261">
    <property type="entry name" value="TM_PBP2"/>
    <property type="match status" value="1"/>
</dbReference>
<reference evidence="9 10" key="1">
    <citation type="submission" date="2020-04" db="EMBL/GenBank/DDBJ databases">
        <title>Genome sequencing of novel species.</title>
        <authorList>
            <person name="Heo J."/>
            <person name="Kim S.-J."/>
            <person name="Kim J.-S."/>
            <person name="Hong S.-B."/>
            <person name="Kwon S.-W."/>
        </authorList>
    </citation>
    <scope>NUCLEOTIDE SEQUENCE [LARGE SCALE GENOMIC DNA]</scope>
    <source>
        <strain evidence="9 10">MFER-1</strain>
    </source>
</reference>
<dbReference type="InterPro" id="IPR051393">
    <property type="entry name" value="ABC_transporter_permease"/>
</dbReference>
<dbReference type="InterPro" id="IPR000515">
    <property type="entry name" value="MetI-like"/>
</dbReference>
<proteinExistence type="inferred from homology"/>
<evidence type="ECO:0000256" key="3">
    <source>
        <dbReference type="ARBA" id="ARBA00022475"/>
    </source>
</evidence>
<keyword evidence="10" id="KW-1185">Reference proteome</keyword>
<sequence length="278" mass="30767">MVPVLLIIAAFVVYPFLSSVYYSFTDWNGISKPNFVGLLNYKNLLKDISFVHSLRNILFFTVGAIVLINPLSLILALILNSKIKGRSALRTLFYLPSVISMIVISNIWVIILAGDGLLNKVVDLLGVGGQEINWLGDYDKTPWALLFIILWQGVGNSAIFYIAGLQSIPQDLYEAADIDGAVGWTRFTRITFPLLMPAVTIVTFFQISGTLKLFDLPLIMTKGGPGDVTLTPTMLIYNQAFQYNAAGYATTTGVFLLLIIFVISALQLRLTRSKEVEM</sequence>
<keyword evidence="6 7" id="KW-0472">Membrane</keyword>
<dbReference type="KEGG" id="cheb:HH215_34880"/>